<sequence length="228" mass="25996">MFYELLKSTTPSSQFLENNDEICTPSQTEMDDDCSEMKNEMVDFLRNEVNFEEKVSLIGKTYGTKIFESFAKEGSPRYQDLWLKNPRDPFAVTSVHSLSHNIPDKMENMRASISSCMNLTKKTSGLYNNVFSESQDKFSRFESFSNHASASSSDNKLSDISTPRHSTEVLGGDTCGLRRFKKYNTNKSHQISERVPGNKLFFKSVKRTSQGENSSLEKIKKCLEDLDI</sequence>
<gene>
    <name evidence="2" type="ORF">HHI36_010310</name>
</gene>
<proteinExistence type="predicted"/>
<accession>A0ABD2MID8</accession>
<dbReference type="Proteomes" id="UP001516400">
    <property type="component" value="Unassembled WGS sequence"/>
</dbReference>
<dbReference type="EMBL" id="JABFTP020000001">
    <property type="protein sequence ID" value="KAL3266124.1"/>
    <property type="molecule type" value="Genomic_DNA"/>
</dbReference>
<evidence type="ECO:0000313" key="2">
    <source>
        <dbReference type="EMBL" id="KAL3266124.1"/>
    </source>
</evidence>
<comment type="caution">
    <text evidence="2">The sequence shown here is derived from an EMBL/GenBank/DDBJ whole genome shotgun (WGS) entry which is preliminary data.</text>
</comment>
<name>A0ABD2MID8_9CUCU</name>
<protein>
    <submittedName>
        <fullName evidence="2">Uncharacterized protein</fullName>
    </submittedName>
</protein>
<organism evidence="2 3">
    <name type="scientific">Cryptolaemus montrouzieri</name>
    <dbReference type="NCBI Taxonomy" id="559131"/>
    <lineage>
        <taxon>Eukaryota</taxon>
        <taxon>Metazoa</taxon>
        <taxon>Ecdysozoa</taxon>
        <taxon>Arthropoda</taxon>
        <taxon>Hexapoda</taxon>
        <taxon>Insecta</taxon>
        <taxon>Pterygota</taxon>
        <taxon>Neoptera</taxon>
        <taxon>Endopterygota</taxon>
        <taxon>Coleoptera</taxon>
        <taxon>Polyphaga</taxon>
        <taxon>Cucujiformia</taxon>
        <taxon>Coccinelloidea</taxon>
        <taxon>Coccinellidae</taxon>
        <taxon>Scymninae</taxon>
        <taxon>Scymnini</taxon>
        <taxon>Cryptolaemus</taxon>
    </lineage>
</organism>
<evidence type="ECO:0000256" key="1">
    <source>
        <dbReference type="SAM" id="MobiDB-lite"/>
    </source>
</evidence>
<reference evidence="2 3" key="1">
    <citation type="journal article" date="2021" name="BMC Biol.">
        <title>Horizontally acquired antibacterial genes associated with adaptive radiation of ladybird beetles.</title>
        <authorList>
            <person name="Li H.S."/>
            <person name="Tang X.F."/>
            <person name="Huang Y.H."/>
            <person name="Xu Z.Y."/>
            <person name="Chen M.L."/>
            <person name="Du X.Y."/>
            <person name="Qiu B.Y."/>
            <person name="Chen P.T."/>
            <person name="Zhang W."/>
            <person name="Slipinski A."/>
            <person name="Escalona H.E."/>
            <person name="Waterhouse R.M."/>
            <person name="Zwick A."/>
            <person name="Pang H."/>
        </authorList>
    </citation>
    <scope>NUCLEOTIDE SEQUENCE [LARGE SCALE GENOMIC DNA]</scope>
    <source>
        <strain evidence="2">SYSU2018</strain>
    </source>
</reference>
<evidence type="ECO:0000313" key="3">
    <source>
        <dbReference type="Proteomes" id="UP001516400"/>
    </source>
</evidence>
<feature type="compositionally biased region" description="Polar residues" evidence="1">
    <location>
        <begin position="154"/>
        <end position="164"/>
    </location>
</feature>
<keyword evidence="3" id="KW-1185">Reference proteome</keyword>
<dbReference type="AlphaFoldDB" id="A0ABD2MID8"/>
<feature type="region of interest" description="Disordered" evidence="1">
    <location>
        <begin position="147"/>
        <end position="170"/>
    </location>
</feature>